<protein>
    <submittedName>
        <fullName evidence="1">Uncharacterized protein</fullName>
    </submittedName>
</protein>
<reference evidence="1 2" key="1">
    <citation type="submission" date="2023-03" db="EMBL/GenBank/DDBJ databases">
        <authorList>
            <person name="Pearce D."/>
        </authorList>
    </citation>
    <scope>NUCLEOTIDE SEQUENCE [LARGE SCALE GENOMIC DNA]</scope>
    <source>
        <strain evidence="1">Msz</strain>
    </source>
</reference>
<dbReference type="Proteomes" id="UP001162030">
    <property type="component" value="Chromosome"/>
</dbReference>
<sequence length="81" mass="9230">MISIQIRYDKQTVGCGEARTASFGFLRSQDDGLRLKTHGRERERCGSLRSLHPTAFSGFLWIPLLNQVSIQTFNDAERQNC</sequence>
<evidence type="ECO:0000313" key="2">
    <source>
        <dbReference type="Proteomes" id="UP001162030"/>
    </source>
</evidence>
<accession>A0ABN8X4E5</accession>
<evidence type="ECO:0000313" key="1">
    <source>
        <dbReference type="EMBL" id="CAI8770989.1"/>
    </source>
</evidence>
<keyword evidence="2" id="KW-1185">Reference proteome</keyword>
<dbReference type="EMBL" id="OX458333">
    <property type="protein sequence ID" value="CAI8770989.1"/>
    <property type="molecule type" value="Genomic_DNA"/>
</dbReference>
<name>A0ABN8X4E5_9GAMM</name>
<organism evidence="1 2">
    <name type="scientific">Methylocaldum szegediense</name>
    <dbReference type="NCBI Taxonomy" id="73780"/>
    <lineage>
        <taxon>Bacteria</taxon>
        <taxon>Pseudomonadati</taxon>
        <taxon>Pseudomonadota</taxon>
        <taxon>Gammaproteobacteria</taxon>
        <taxon>Methylococcales</taxon>
        <taxon>Methylococcaceae</taxon>
        <taxon>Methylocaldum</taxon>
    </lineage>
</organism>
<gene>
    <name evidence="1" type="ORF">MSZNOR_1030</name>
</gene>
<proteinExistence type="predicted"/>